<evidence type="ECO:0000256" key="1">
    <source>
        <dbReference type="ARBA" id="ARBA00001947"/>
    </source>
</evidence>
<evidence type="ECO:0000256" key="3">
    <source>
        <dbReference type="ARBA" id="ARBA00022723"/>
    </source>
</evidence>
<evidence type="ECO:0000259" key="7">
    <source>
        <dbReference type="Pfam" id="PF01551"/>
    </source>
</evidence>
<dbReference type="CDD" id="cd12797">
    <property type="entry name" value="M23_peptidase"/>
    <property type="match status" value="1"/>
</dbReference>
<keyword evidence="3" id="KW-0479">Metal-binding</keyword>
<evidence type="ECO:0000313" key="8">
    <source>
        <dbReference type="EMBL" id="QJE74909.1"/>
    </source>
</evidence>
<dbReference type="InterPro" id="IPR016047">
    <property type="entry name" value="M23ase_b-sheet_dom"/>
</dbReference>
<evidence type="ECO:0000313" key="9">
    <source>
        <dbReference type="Proteomes" id="UP000501891"/>
    </source>
</evidence>
<dbReference type="GO" id="GO:0046872">
    <property type="term" value="F:metal ion binding"/>
    <property type="evidence" value="ECO:0007669"/>
    <property type="project" value="UniProtKB-KW"/>
</dbReference>
<dbReference type="GO" id="GO:0004222">
    <property type="term" value="F:metalloendopeptidase activity"/>
    <property type="evidence" value="ECO:0007669"/>
    <property type="project" value="TreeGrafter"/>
</dbReference>
<keyword evidence="5" id="KW-0862">Zinc</keyword>
<name>A0A858RB06_9PROT</name>
<dbReference type="Pfam" id="PF01551">
    <property type="entry name" value="Peptidase_M23"/>
    <property type="match status" value="1"/>
</dbReference>
<dbReference type="GO" id="GO:0006508">
    <property type="term" value="P:proteolysis"/>
    <property type="evidence" value="ECO:0007669"/>
    <property type="project" value="UniProtKB-KW"/>
</dbReference>
<keyword evidence="4" id="KW-0378">Hydrolase</keyword>
<evidence type="ECO:0000256" key="5">
    <source>
        <dbReference type="ARBA" id="ARBA00022833"/>
    </source>
</evidence>
<proteinExistence type="predicted"/>
<accession>A0A858RB06</accession>
<dbReference type="SUPFAM" id="SSF51261">
    <property type="entry name" value="Duplicated hybrid motif"/>
    <property type="match status" value="1"/>
</dbReference>
<dbReference type="EMBL" id="CP051775">
    <property type="protein sequence ID" value="QJE74909.1"/>
    <property type="molecule type" value="Genomic_DNA"/>
</dbReference>
<reference evidence="8" key="1">
    <citation type="submission" date="2020-04" db="EMBL/GenBank/DDBJ databases">
        <title>A desert anoxygenic phototrophic bacterium fixes CO2 using RubisCO under aerobic conditions.</title>
        <authorList>
            <person name="Tang K."/>
        </authorList>
    </citation>
    <scope>NUCLEOTIDE SEQUENCE [LARGE SCALE GENOMIC DNA]</scope>
    <source>
        <strain evidence="8">MIMtkB3</strain>
    </source>
</reference>
<dbReference type="PANTHER" id="PTHR21666:SF288">
    <property type="entry name" value="CELL DIVISION PROTEIN YTFB"/>
    <property type="match status" value="1"/>
</dbReference>
<dbReference type="InterPro" id="IPR050570">
    <property type="entry name" value="Cell_wall_metabolism_enzyme"/>
</dbReference>
<dbReference type="KEGG" id="acru:HHL28_14600"/>
<keyword evidence="6" id="KW-0482">Metalloprotease</keyword>
<keyword evidence="2" id="KW-0645">Protease</keyword>
<evidence type="ECO:0000256" key="4">
    <source>
        <dbReference type="ARBA" id="ARBA00022801"/>
    </source>
</evidence>
<dbReference type="AlphaFoldDB" id="A0A858RB06"/>
<dbReference type="Proteomes" id="UP000501891">
    <property type="component" value="Chromosome"/>
</dbReference>
<comment type="cofactor">
    <cofactor evidence="1">
        <name>Zn(2+)</name>
        <dbReference type="ChEBI" id="CHEBI:29105"/>
    </cofactor>
</comment>
<feature type="domain" description="M23ase beta-sheet core" evidence="7">
    <location>
        <begin position="300"/>
        <end position="397"/>
    </location>
</feature>
<evidence type="ECO:0000256" key="6">
    <source>
        <dbReference type="ARBA" id="ARBA00023049"/>
    </source>
</evidence>
<gene>
    <name evidence="8" type="ORF">HHL28_14600</name>
</gene>
<organism evidence="8 9">
    <name type="scientific">Aerophototrophica crusticola</name>
    <dbReference type="NCBI Taxonomy" id="1709002"/>
    <lineage>
        <taxon>Bacteria</taxon>
        <taxon>Pseudomonadati</taxon>
        <taxon>Pseudomonadota</taxon>
        <taxon>Alphaproteobacteria</taxon>
        <taxon>Rhodospirillales</taxon>
        <taxon>Rhodospirillaceae</taxon>
        <taxon>Aerophototrophica</taxon>
    </lineage>
</organism>
<evidence type="ECO:0000256" key="2">
    <source>
        <dbReference type="ARBA" id="ARBA00022670"/>
    </source>
</evidence>
<dbReference type="PANTHER" id="PTHR21666">
    <property type="entry name" value="PEPTIDASE-RELATED"/>
    <property type="match status" value="1"/>
</dbReference>
<keyword evidence="9" id="KW-1185">Reference proteome</keyword>
<sequence>MALAGTGAFLWQAQRAAPAFPADGMIAQQADAPTMTAPASPEFSGDIDAEQGLALAADAWGDMERVADPVERKLVNLGRGETLMQLLLDAEVPQEHAQGAISALRGVYDPRRMRSGQEIKVLFDHSAGDGKFVGFEFQPAVERSVSVSFDGVRFQAAEVAKPLQRRWVAAQGRIESSLYQAGYASGVPTPVLNALINKLFNYDVDWQRDIQPGDSFEVLYEQYLTESGEVAKVGTVSYAALTLSGKRRELFLYEDSDGSADYFTRKGESVRKALLRTPVDGARLTSGFGMRMHPLLGYSKMHKGADFGAPTGTPVFAAGDGIVEEAGQKGAYGNYVRIRHNREIATAYAHLSRFGSGLRRGARVNQGDVIGYVGSTGRSTGPHLHYEVHRGGKQVNPMSVDLPTGRNLDGKELKRFQAVLAQIEDRYADAQAGLTLVSASAGRPAAKAEGCRKAPGC</sequence>
<dbReference type="InterPro" id="IPR011055">
    <property type="entry name" value="Dup_hybrid_motif"/>
</dbReference>
<dbReference type="Gene3D" id="2.70.70.10">
    <property type="entry name" value="Glucose Permease (Domain IIA)"/>
    <property type="match status" value="1"/>
</dbReference>
<protein>
    <submittedName>
        <fullName evidence="8">M23 family metallopeptidase</fullName>
    </submittedName>
</protein>
<dbReference type="Gene3D" id="3.10.450.350">
    <property type="match status" value="1"/>
</dbReference>